<keyword evidence="1" id="KW-0175">Coiled coil</keyword>
<dbReference type="AlphaFoldDB" id="A0AAD7FRZ6"/>
<dbReference type="PANTHER" id="PTHR38926:SF5">
    <property type="entry name" value="F-BOX AND LEUCINE-RICH REPEAT PROTEIN 6"/>
    <property type="match status" value="1"/>
</dbReference>
<accession>A0AAD7FRZ6</accession>
<evidence type="ECO:0000313" key="4">
    <source>
        <dbReference type="Proteomes" id="UP001221142"/>
    </source>
</evidence>
<keyword evidence="4" id="KW-1185">Reference proteome</keyword>
<organism evidence="3 4">
    <name type="scientific">Roridomyces roridus</name>
    <dbReference type="NCBI Taxonomy" id="1738132"/>
    <lineage>
        <taxon>Eukaryota</taxon>
        <taxon>Fungi</taxon>
        <taxon>Dikarya</taxon>
        <taxon>Basidiomycota</taxon>
        <taxon>Agaricomycotina</taxon>
        <taxon>Agaricomycetes</taxon>
        <taxon>Agaricomycetidae</taxon>
        <taxon>Agaricales</taxon>
        <taxon>Marasmiineae</taxon>
        <taxon>Mycenaceae</taxon>
        <taxon>Roridomyces</taxon>
    </lineage>
</organism>
<gene>
    <name evidence="3" type="ORF">FB45DRAFT_428497</name>
</gene>
<dbReference type="InterPro" id="IPR036047">
    <property type="entry name" value="F-box-like_dom_sf"/>
</dbReference>
<evidence type="ECO:0000259" key="2">
    <source>
        <dbReference type="Pfam" id="PF12937"/>
    </source>
</evidence>
<comment type="caution">
    <text evidence="3">The sequence shown here is derived from an EMBL/GenBank/DDBJ whole genome shotgun (WGS) entry which is preliminary data.</text>
</comment>
<dbReference type="PANTHER" id="PTHR38926">
    <property type="entry name" value="F-BOX DOMAIN CONTAINING PROTEIN, EXPRESSED"/>
    <property type="match status" value="1"/>
</dbReference>
<dbReference type="EMBL" id="JARKIF010000005">
    <property type="protein sequence ID" value="KAJ7639539.1"/>
    <property type="molecule type" value="Genomic_DNA"/>
</dbReference>
<evidence type="ECO:0000313" key="3">
    <source>
        <dbReference type="EMBL" id="KAJ7639539.1"/>
    </source>
</evidence>
<sequence length="530" mass="61056">MYLNGPREHSRKMLASLQRDIRRLEEKQRILEEQLYTLHDPHHCDRCWEKHSRIEDELQELNEKQLILEQDQVTFQTLLACIKYPILTLPDEITSLIFIHLVADSDRDHAPSPNTAPLLLLQVCRRWQHIALTTPQLWARLELSTLMLPPHYLGKVPRWFERAKALPLSLHLTAHDADDMDDLRTLVSLDASRLESLTAVLPLEAFPLDNTQFPLLECVTLGPLCFRPAVEVYPPYTCFENAPRLREVHLLKPATPALFILPSAQLTKFTGHGFTADQCLDFLRCAPSLVECTLHVELDDPPVDRSTRADLPQLKSFCIERSEYSEEVEHTSAAAILDLLDAPLLERLELVGLPNLHHYADEMVRFFSRVSKSLREFSYISVVGDEEDTEAAYLDPVAANWLDYLPHLTHIAFYNPDQEFMDRFIDKLVETTFLPRLRSLRLIDYTLSVDLVFLMVIFTRSCINLSAVGRDQLEAFDLIWRDVNFAQSLRDEAQLLAPCVKEGRQFFIGVPGVNELAKWIEFPSPVYFHV</sequence>
<feature type="coiled-coil region" evidence="1">
    <location>
        <begin position="7"/>
        <end position="71"/>
    </location>
</feature>
<dbReference type="SUPFAM" id="SSF81383">
    <property type="entry name" value="F-box domain"/>
    <property type="match status" value="1"/>
</dbReference>
<dbReference type="Proteomes" id="UP001221142">
    <property type="component" value="Unassembled WGS sequence"/>
</dbReference>
<protein>
    <recommendedName>
        <fullName evidence="2">F-box domain-containing protein</fullName>
    </recommendedName>
</protein>
<reference evidence="3" key="1">
    <citation type="submission" date="2023-03" db="EMBL/GenBank/DDBJ databases">
        <title>Massive genome expansion in bonnet fungi (Mycena s.s.) driven by repeated elements and novel gene families across ecological guilds.</title>
        <authorList>
            <consortium name="Lawrence Berkeley National Laboratory"/>
            <person name="Harder C.B."/>
            <person name="Miyauchi S."/>
            <person name="Viragh M."/>
            <person name="Kuo A."/>
            <person name="Thoen E."/>
            <person name="Andreopoulos B."/>
            <person name="Lu D."/>
            <person name="Skrede I."/>
            <person name="Drula E."/>
            <person name="Henrissat B."/>
            <person name="Morin E."/>
            <person name="Kohler A."/>
            <person name="Barry K."/>
            <person name="LaButti K."/>
            <person name="Morin E."/>
            <person name="Salamov A."/>
            <person name="Lipzen A."/>
            <person name="Mereny Z."/>
            <person name="Hegedus B."/>
            <person name="Baldrian P."/>
            <person name="Stursova M."/>
            <person name="Weitz H."/>
            <person name="Taylor A."/>
            <person name="Grigoriev I.V."/>
            <person name="Nagy L.G."/>
            <person name="Martin F."/>
            <person name="Kauserud H."/>
        </authorList>
    </citation>
    <scope>NUCLEOTIDE SEQUENCE</scope>
    <source>
        <strain evidence="3">9284</strain>
    </source>
</reference>
<feature type="domain" description="F-box" evidence="2">
    <location>
        <begin position="86"/>
        <end position="142"/>
    </location>
</feature>
<name>A0AAD7FRZ6_9AGAR</name>
<dbReference type="Gene3D" id="1.20.1280.50">
    <property type="match status" value="1"/>
</dbReference>
<dbReference type="Pfam" id="PF12937">
    <property type="entry name" value="F-box-like"/>
    <property type="match status" value="1"/>
</dbReference>
<evidence type="ECO:0000256" key="1">
    <source>
        <dbReference type="SAM" id="Coils"/>
    </source>
</evidence>
<dbReference type="InterPro" id="IPR001810">
    <property type="entry name" value="F-box_dom"/>
</dbReference>
<proteinExistence type="predicted"/>